<keyword evidence="7" id="KW-0444">Lipid biosynthesis</keyword>
<dbReference type="Proteomes" id="UP000593571">
    <property type="component" value="Unassembled WGS sequence"/>
</dbReference>
<comment type="catalytic activity">
    <reaction evidence="1">
        <text>a 1-acyl-sn-glycero-3-phosphate + an acyl-CoA = a 1,2-diacyl-sn-glycero-3-phosphate + CoA</text>
        <dbReference type="Rhea" id="RHEA:19709"/>
        <dbReference type="ChEBI" id="CHEBI:57287"/>
        <dbReference type="ChEBI" id="CHEBI:57970"/>
        <dbReference type="ChEBI" id="CHEBI:58342"/>
        <dbReference type="ChEBI" id="CHEBI:58608"/>
        <dbReference type="EC" id="2.3.1.51"/>
    </reaction>
    <physiologicalReaction direction="left-to-right" evidence="1">
        <dbReference type="Rhea" id="RHEA:19710"/>
    </physiologicalReaction>
</comment>
<evidence type="ECO:0000256" key="20">
    <source>
        <dbReference type="ARBA" id="ARBA00041272"/>
    </source>
</evidence>
<organism evidence="27 28">
    <name type="scientific">Rousettus aegyptiacus</name>
    <name type="common">Egyptian fruit bat</name>
    <name type="synonym">Pteropus aegyptiacus</name>
    <dbReference type="NCBI Taxonomy" id="9407"/>
    <lineage>
        <taxon>Eukaryota</taxon>
        <taxon>Metazoa</taxon>
        <taxon>Chordata</taxon>
        <taxon>Craniata</taxon>
        <taxon>Vertebrata</taxon>
        <taxon>Euteleostomi</taxon>
        <taxon>Mammalia</taxon>
        <taxon>Eutheria</taxon>
        <taxon>Laurasiatheria</taxon>
        <taxon>Chiroptera</taxon>
        <taxon>Yinpterochiroptera</taxon>
        <taxon>Pteropodoidea</taxon>
        <taxon>Pteropodidae</taxon>
        <taxon>Rousettinae</taxon>
        <taxon>Rousettus</taxon>
    </lineage>
</organism>
<evidence type="ECO:0000313" key="27">
    <source>
        <dbReference type="EMBL" id="KAF6503767.1"/>
    </source>
</evidence>
<dbReference type="GO" id="GO:0008654">
    <property type="term" value="P:phospholipid biosynthetic process"/>
    <property type="evidence" value="ECO:0007669"/>
    <property type="project" value="UniProtKB-KW"/>
</dbReference>
<evidence type="ECO:0000256" key="9">
    <source>
        <dbReference type="ARBA" id="ARBA00022692"/>
    </source>
</evidence>
<dbReference type="PANTHER" id="PTHR10983:SF8">
    <property type="entry name" value="1-ACYL-SN-GLYCEROL-3-PHOSPHATE ACYLTRANSFERASE DELTA"/>
    <property type="match status" value="1"/>
</dbReference>
<feature type="transmembrane region" description="Helical" evidence="25">
    <location>
        <begin position="12"/>
        <end position="39"/>
    </location>
</feature>
<dbReference type="Pfam" id="PF01553">
    <property type="entry name" value="Acyltransferase"/>
    <property type="match status" value="1"/>
</dbReference>
<comment type="catalytic activity">
    <reaction evidence="17">
        <text>(4Z,7Z,10Z,13Z,16Z,19Z)-docosahexaenoyl-CoA + 1-hexadecanoyl-sn-glycero-3-phosphate = 1-hexadecanoyl-2-(4Z,7Z,10Z,13Z,16Z,19Z-docosahexaenoyl)-sn-glycero-3-phosphate + CoA</text>
        <dbReference type="Rhea" id="RHEA:55300"/>
        <dbReference type="ChEBI" id="CHEBI:57287"/>
        <dbReference type="ChEBI" id="CHEBI:57518"/>
        <dbReference type="ChEBI" id="CHEBI:74298"/>
        <dbReference type="ChEBI" id="CHEBI:82928"/>
    </reaction>
    <physiologicalReaction direction="left-to-right" evidence="17">
        <dbReference type="Rhea" id="RHEA:55301"/>
    </physiologicalReaction>
</comment>
<comment type="subcellular location">
    <subcellularLocation>
        <location evidence="2">Endoplasmic reticulum membrane</location>
        <topology evidence="2">Multi-pass membrane protein</topology>
    </subcellularLocation>
</comment>
<comment type="caution">
    <text evidence="27">The sequence shown here is derived from an EMBL/GenBank/DDBJ whole genome shotgun (WGS) entry which is preliminary data.</text>
</comment>
<keyword evidence="8 27" id="KW-0808">Transferase</keyword>
<comment type="catalytic activity">
    <reaction evidence="24">
        <text>1-octadecanoyl-sn-glycero-3-phosphate + (4Z,7Z,10Z,13Z,16Z,19Z)-docosahexaenoyl-CoA = 1-octadecanoyl-2-(4Z,7Z,10Z,13Z,16Z,19Z-docosahexaenoyl)-sn-glycero-3-phosphate + CoA</text>
        <dbReference type="Rhea" id="RHEA:55308"/>
        <dbReference type="ChEBI" id="CHEBI:57287"/>
        <dbReference type="ChEBI" id="CHEBI:74298"/>
        <dbReference type="ChEBI" id="CHEBI:74565"/>
        <dbReference type="ChEBI" id="CHEBI:77130"/>
    </reaction>
    <physiologicalReaction direction="left-to-right" evidence="24">
        <dbReference type="Rhea" id="RHEA:55309"/>
    </physiologicalReaction>
</comment>
<evidence type="ECO:0000256" key="2">
    <source>
        <dbReference type="ARBA" id="ARBA00004477"/>
    </source>
</evidence>
<protein>
    <recommendedName>
        <fullName evidence="19">1-acyl-sn-glycerol-3-phosphate acyltransferase delta</fullName>
        <ecNumber evidence="6">2.3.1.51</ecNumber>
    </recommendedName>
    <alternativeName>
        <fullName evidence="20">1-acylglycerol-3-phosphate O-acyltransferase 4</fullName>
    </alternativeName>
    <alternativeName>
        <fullName evidence="21">Lysophosphatidic acid acyltransferase delta</fullName>
    </alternativeName>
</protein>
<name>A0A7J8K4K1_ROUAE</name>
<dbReference type="SMART" id="SM00563">
    <property type="entry name" value="PlsC"/>
    <property type="match status" value="1"/>
</dbReference>
<gene>
    <name evidence="27" type="ORF">HJG63_000450</name>
</gene>
<keyword evidence="12" id="KW-0443">Lipid metabolism</keyword>
<evidence type="ECO:0000256" key="23">
    <source>
        <dbReference type="ARBA" id="ARBA00048232"/>
    </source>
</evidence>
<evidence type="ECO:0000256" key="3">
    <source>
        <dbReference type="ARBA" id="ARBA00004728"/>
    </source>
</evidence>
<evidence type="ECO:0000256" key="12">
    <source>
        <dbReference type="ARBA" id="ARBA00023098"/>
    </source>
</evidence>
<evidence type="ECO:0000256" key="13">
    <source>
        <dbReference type="ARBA" id="ARBA00023136"/>
    </source>
</evidence>
<evidence type="ECO:0000256" key="16">
    <source>
        <dbReference type="ARBA" id="ARBA00023315"/>
    </source>
</evidence>
<comment type="pathway">
    <text evidence="3">Phospholipid metabolism; CDP-diacylglycerol biosynthesis; CDP-diacylglycerol from sn-glycerol 3-phosphate: step 2/3.</text>
</comment>
<dbReference type="EC" id="2.3.1.51" evidence="6"/>
<comment type="catalytic activity">
    <reaction evidence="18">
        <text>(4Z,7Z,10Z,13Z,16Z,19Z)-docosahexaenoyl-CoA + 1-(9Z-octadecenoyl)-sn-glycero-3-phosphate = 1-(9Z-octadecenoyl)-2-(4Z,7Z,10Z,13Z,16Z,19Z-docosahexaenoyl)-sn-glycero-3-phosphate + CoA</text>
        <dbReference type="Rhea" id="RHEA:55312"/>
        <dbReference type="ChEBI" id="CHEBI:57287"/>
        <dbReference type="ChEBI" id="CHEBI:74298"/>
        <dbReference type="ChEBI" id="CHEBI:74544"/>
        <dbReference type="ChEBI" id="CHEBI:138723"/>
    </reaction>
    <physiologicalReaction direction="left-to-right" evidence="18">
        <dbReference type="Rhea" id="RHEA:55313"/>
    </physiologicalReaction>
</comment>
<keyword evidence="28" id="KW-1185">Reference proteome</keyword>
<evidence type="ECO:0000256" key="7">
    <source>
        <dbReference type="ARBA" id="ARBA00022516"/>
    </source>
</evidence>
<accession>A0A7J8K4K1</accession>
<feature type="domain" description="Phospholipid/glycerol acyltransferase" evidence="26">
    <location>
        <begin position="90"/>
        <end position="212"/>
    </location>
</feature>
<keyword evidence="15" id="KW-1208">Phospholipid metabolism</keyword>
<evidence type="ECO:0000256" key="14">
    <source>
        <dbReference type="ARBA" id="ARBA00023209"/>
    </source>
</evidence>
<evidence type="ECO:0000256" key="19">
    <source>
        <dbReference type="ARBA" id="ARBA00040981"/>
    </source>
</evidence>
<reference evidence="27 28" key="1">
    <citation type="journal article" date="2020" name="Nature">
        <title>Six reference-quality genomes reveal evolution of bat adaptations.</title>
        <authorList>
            <person name="Jebb D."/>
            <person name="Huang Z."/>
            <person name="Pippel M."/>
            <person name="Hughes G.M."/>
            <person name="Lavrichenko K."/>
            <person name="Devanna P."/>
            <person name="Winkler S."/>
            <person name="Jermiin L.S."/>
            <person name="Skirmuntt E.C."/>
            <person name="Katzourakis A."/>
            <person name="Burkitt-Gray L."/>
            <person name="Ray D.A."/>
            <person name="Sullivan K.A.M."/>
            <person name="Roscito J.G."/>
            <person name="Kirilenko B.M."/>
            <person name="Davalos L.M."/>
            <person name="Corthals A.P."/>
            <person name="Power M.L."/>
            <person name="Jones G."/>
            <person name="Ransome R.D."/>
            <person name="Dechmann D.K.N."/>
            <person name="Locatelli A.G."/>
            <person name="Puechmaille S.J."/>
            <person name="Fedrigo O."/>
            <person name="Jarvis E.D."/>
            <person name="Hiller M."/>
            <person name="Vernes S.C."/>
            <person name="Myers E.W."/>
            <person name="Teeling E.C."/>
        </authorList>
    </citation>
    <scope>NUCLEOTIDE SEQUENCE [LARGE SCALE GENOMIC DNA]</scope>
    <source>
        <strain evidence="27">MRouAeg1</strain>
        <tissue evidence="27">Muscle</tissue>
    </source>
</reference>
<keyword evidence="11 25" id="KW-1133">Transmembrane helix</keyword>
<sequence length="378" mass="43410">MDLAGLLKSQFLCHLVFCYVFIASGLIVNTIQLLTLLLWPINKQLFRRINCRLSYCVSSQLVMLLEWWSGTECVIHTDPQAYPKFGKENAIVVLNHKFEIDFLCGWSLAERFGVLGGSKVLAKKELAYVPIIGWMWYFTEMVFCTRKWEHDRKTVARGLLRLRDYPEKYFFLIHCEGTRFTEKKHQVSMQVAQAKGLPSLKHHLLPRTKGFAITVRGLRDVVSAVYDCTLNFRNNENPTLLGVLNGKKYHADLYVRRIPLEEVPEDGDKCAAWLHKLYQEKDAFQEQYCRTGTFPGTPMVPPRRPWALLNWLFWASLLLCPFVRFLVSMVSSGSSLTLASFVLVLFVASMGVRWMIGVTEIDKGSAYGDTDSKQKQSD</sequence>
<evidence type="ECO:0000256" key="15">
    <source>
        <dbReference type="ARBA" id="ARBA00023264"/>
    </source>
</evidence>
<dbReference type="InterPro" id="IPR032098">
    <property type="entry name" value="Acyltransf_C"/>
</dbReference>
<evidence type="ECO:0000256" key="5">
    <source>
        <dbReference type="ARBA" id="ARBA00008655"/>
    </source>
</evidence>
<comment type="catalytic activity">
    <reaction evidence="23">
        <text>1-octadecanoyl-sn-glycero-3-phosphate + (9Z,12Z)-octadecadienoyl-CoA = 1-octadecanoyl-2-(9Z,12Z-octadecadienoyl)-sn-glycero-3-phosphate + CoA</text>
        <dbReference type="Rhea" id="RHEA:55304"/>
        <dbReference type="ChEBI" id="CHEBI:57287"/>
        <dbReference type="ChEBI" id="CHEBI:57383"/>
        <dbReference type="ChEBI" id="CHEBI:74565"/>
        <dbReference type="ChEBI" id="CHEBI:77098"/>
    </reaction>
    <physiologicalReaction direction="left-to-right" evidence="23">
        <dbReference type="Rhea" id="RHEA:55305"/>
    </physiologicalReaction>
</comment>
<evidence type="ECO:0000256" key="1">
    <source>
        <dbReference type="ARBA" id="ARBA00000300"/>
    </source>
</evidence>
<dbReference type="SUPFAM" id="SSF69593">
    <property type="entry name" value="Glycerol-3-phosphate (1)-acyltransferase"/>
    <property type="match status" value="1"/>
</dbReference>
<dbReference type="AlphaFoldDB" id="A0A7J8K4K1"/>
<evidence type="ECO:0000256" key="18">
    <source>
        <dbReference type="ARBA" id="ARBA00036892"/>
    </source>
</evidence>
<evidence type="ECO:0000256" key="24">
    <source>
        <dbReference type="ARBA" id="ARBA00049159"/>
    </source>
</evidence>
<evidence type="ECO:0000256" key="8">
    <source>
        <dbReference type="ARBA" id="ARBA00022679"/>
    </source>
</evidence>
<proteinExistence type="inferred from homology"/>
<evidence type="ECO:0000256" key="11">
    <source>
        <dbReference type="ARBA" id="ARBA00022989"/>
    </source>
</evidence>
<feature type="transmembrane region" description="Helical" evidence="25">
    <location>
        <begin position="308"/>
        <end position="330"/>
    </location>
</feature>
<evidence type="ECO:0000256" key="4">
    <source>
        <dbReference type="ARBA" id="ARBA00005189"/>
    </source>
</evidence>
<keyword evidence="10" id="KW-0256">Endoplasmic reticulum</keyword>
<evidence type="ECO:0000256" key="25">
    <source>
        <dbReference type="SAM" id="Phobius"/>
    </source>
</evidence>
<dbReference type="InterPro" id="IPR002123">
    <property type="entry name" value="Plipid/glycerol_acylTrfase"/>
</dbReference>
<dbReference type="PANTHER" id="PTHR10983">
    <property type="entry name" value="1-ACYLGLYCEROL-3-PHOSPHATE ACYLTRANSFERASE-RELATED"/>
    <property type="match status" value="1"/>
</dbReference>
<dbReference type="Pfam" id="PF16076">
    <property type="entry name" value="Acyltransf_C"/>
    <property type="match status" value="1"/>
</dbReference>
<comment type="function">
    <text evidence="22">Converts 1-acyl-sn-glycerol-3-phosphate (lysophosphatidic acid or LPA) into 1,2-diacyl-sn-glycerol-3-phosphate (phosphatidic acid or PA) by incorporating an acyl moiety at the sn-2 position of the glycerol backbone. Exhibits high acyl-CoA specificity for polyunsaturated fatty acyl-CoA, especially docosahexaenoyl-CoA (22:6-CoA, DHA-CoA).</text>
</comment>
<keyword evidence="14" id="KW-0594">Phospholipid biosynthesis</keyword>
<dbReference type="CDD" id="cd07990">
    <property type="entry name" value="LPLAT_LCLAT1-like"/>
    <property type="match status" value="1"/>
</dbReference>
<feature type="transmembrane region" description="Helical" evidence="25">
    <location>
        <begin position="336"/>
        <end position="356"/>
    </location>
</feature>
<dbReference type="EMBL" id="JACASE010000001">
    <property type="protein sequence ID" value="KAF6503767.1"/>
    <property type="molecule type" value="Genomic_DNA"/>
</dbReference>
<evidence type="ECO:0000259" key="26">
    <source>
        <dbReference type="SMART" id="SM00563"/>
    </source>
</evidence>
<dbReference type="OrthoDB" id="189226at2759"/>
<comment type="similarity">
    <text evidence="5">Belongs to the 1-acyl-sn-glycerol-3-phosphate acyltransferase family.</text>
</comment>
<comment type="pathway">
    <text evidence="4">Lipid metabolism.</text>
</comment>
<evidence type="ECO:0000256" key="10">
    <source>
        <dbReference type="ARBA" id="ARBA00022824"/>
    </source>
</evidence>
<keyword evidence="9 25" id="KW-0812">Transmembrane</keyword>
<evidence type="ECO:0000256" key="17">
    <source>
        <dbReference type="ARBA" id="ARBA00035935"/>
    </source>
</evidence>
<evidence type="ECO:0000313" key="28">
    <source>
        <dbReference type="Proteomes" id="UP000593571"/>
    </source>
</evidence>
<dbReference type="GO" id="GO:0005741">
    <property type="term" value="C:mitochondrial outer membrane"/>
    <property type="evidence" value="ECO:0007669"/>
    <property type="project" value="TreeGrafter"/>
</dbReference>
<dbReference type="GO" id="GO:0003841">
    <property type="term" value="F:1-acylglycerol-3-phosphate O-acyltransferase activity"/>
    <property type="evidence" value="ECO:0007669"/>
    <property type="project" value="UniProtKB-EC"/>
</dbReference>
<evidence type="ECO:0000256" key="21">
    <source>
        <dbReference type="ARBA" id="ARBA00042940"/>
    </source>
</evidence>
<evidence type="ECO:0000256" key="22">
    <source>
        <dbReference type="ARBA" id="ARBA00045404"/>
    </source>
</evidence>
<keyword evidence="16 27" id="KW-0012">Acyltransferase</keyword>
<keyword evidence="13 25" id="KW-0472">Membrane</keyword>
<evidence type="ECO:0000256" key="6">
    <source>
        <dbReference type="ARBA" id="ARBA00013211"/>
    </source>
</evidence>
<dbReference type="GO" id="GO:0005789">
    <property type="term" value="C:endoplasmic reticulum membrane"/>
    <property type="evidence" value="ECO:0007669"/>
    <property type="project" value="UniProtKB-SubCell"/>
</dbReference>